<dbReference type="Pfam" id="PF07315">
    <property type="entry name" value="DUF1462"/>
    <property type="match status" value="1"/>
</dbReference>
<sequence length="101" mass="11575">MLTIKVYGSSEICPSCVQAPSSKDTFEWIQAALTRRYEGVQMDFQYIDIQKEPSTEVDKKMVEQIVEEDMFYPVICINGFVVAEGNASLPKIVERMEMEIK</sequence>
<protein>
    <submittedName>
        <fullName evidence="1">DUF1462 family protein</fullName>
    </submittedName>
</protein>
<dbReference type="Gene3D" id="3.40.30.30">
    <property type="entry name" value="Hypothetical protein sa0798"/>
    <property type="match status" value="1"/>
</dbReference>
<evidence type="ECO:0000313" key="2">
    <source>
        <dbReference type="Proteomes" id="UP000593626"/>
    </source>
</evidence>
<dbReference type="AlphaFoldDB" id="A0A7S8HG40"/>
<dbReference type="Proteomes" id="UP000593626">
    <property type="component" value="Chromosome"/>
</dbReference>
<dbReference type="KEGG" id="mcui:G8O30_10665"/>
<accession>A0A7S8HG40</accession>
<dbReference type="EMBL" id="CP049742">
    <property type="protein sequence ID" value="QPC47377.1"/>
    <property type="molecule type" value="Genomic_DNA"/>
</dbReference>
<dbReference type="InterPro" id="IPR038218">
    <property type="entry name" value="YuzD-like_sp"/>
</dbReference>
<name>A0A7S8HG40_9BACI</name>
<organism evidence="1 2">
    <name type="scientific">Mangrovibacillus cuniculi</name>
    <dbReference type="NCBI Taxonomy" id="2593652"/>
    <lineage>
        <taxon>Bacteria</taxon>
        <taxon>Bacillati</taxon>
        <taxon>Bacillota</taxon>
        <taxon>Bacilli</taxon>
        <taxon>Bacillales</taxon>
        <taxon>Bacillaceae</taxon>
        <taxon>Mangrovibacillus</taxon>
    </lineage>
</organism>
<gene>
    <name evidence="1" type="ORF">G8O30_10665</name>
</gene>
<reference evidence="1 2" key="1">
    <citation type="submission" date="2019-07" db="EMBL/GenBank/DDBJ databases">
        <title>Genome sequence of 2 isolates from Red Sea Mangroves.</title>
        <authorList>
            <person name="Sefrji F."/>
            <person name="Michoud G."/>
            <person name="Merlino G."/>
            <person name="Daffonchio D."/>
        </authorList>
    </citation>
    <scope>NUCLEOTIDE SEQUENCE [LARGE SCALE GENOMIC DNA]</scope>
    <source>
        <strain evidence="1 2">R1DC41</strain>
    </source>
</reference>
<evidence type="ECO:0000313" key="1">
    <source>
        <dbReference type="EMBL" id="QPC47377.1"/>
    </source>
</evidence>
<keyword evidence="2" id="KW-1185">Reference proteome</keyword>
<dbReference type="RefSeq" id="WP_239672049.1">
    <property type="nucleotide sequence ID" value="NZ_CP049742.1"/>
</dbReference>
<dbReference type="InterPro" id="IPR036249">
    <property type="entry name" value="Thioredoxin-like_sf"/>
</dbReference>
<proteinExistence type="predicted"/>
<dbReference type="SUPFAM" id="SSF52833">
    <property type="entry name" value="Thioredoxin-like"/>
    <property type="match status" value="1"/>
</dbReference>
<dbReference type="InterPro" id="IPR009190">
    <property type="entry name" value="DUF1462"/>
</dbReference>